<gene>
    <name evidence="2" type="ORF">NTJ_03242</name>
</gene>
<proteinExistence type="predicted"/>
<name>A0ABN7ADS3_9HEMI</name>
<feature type="compositionally biased region" description="Low complexity" evidence="1">
    <location>
        <begin position="292"/>
        <end position="301"/>
    </location>
</feature>
<organism evidence="2 3">
    <name type="scientific">Nesidiocoris tenuis</name>
    <dbReference type="NCBI Taxonomy" id="355587"/>
    <lineage>
        <taxon>Eukaryota</taxon>
        <taxon>Metazoa</taxon>
        <taxon>Ecdysozoa</taxon>
        <taxon>Arthropoda</taxon>
        <taxon>Hexapoda</taxon>
        <taxon>Insecta</taxon>
        <taxon>Pterygota</taxon>
        <taxon>Neoptera</taxon>
        <taxon>Paraneoptera</taxon>
        <taxon>Hemiptera</taxon>
        <taxon>Heteroptera</taxon>
        <taxon>Panheteroptera</taxon>
        <taxon>Cimicomorpha</taxon>
        <taxon>Miridae</taxon>
        <taxon>Dicyphina</taxon>
        <taxon>Nesidiocoris</taxon>
    </lineage>
</organism>
<accession>A0ABN7ADS3</accession>
<feature type="compositionally biased region" description="Basic and acidic residues" evidence="1">
    <location>
        <begin position="231"/>
        <end position="244"/>
    </location>
</feature>
<evidence type="ECO:0000256" key="1">
    <source>
        <dbReference type="SAM" id="MobiDB-lite"/>
    </source>
</evidence>
<evidence type="ECO:0000313" key="3">
    <source>
        <dbReference type="Proteomes" id="UP001307889"/>
    </source>
</evidence>
<evidence type="ECO:0000313" key="2">
    <source>
        <dbReference type="EMBL" id="BES90433.1"/>
    </source>
</evidence>
<dbReference type="EMBL" id="AP028910">
    <property type="protein sequence ID" value="BES90433.1"/>
    <property type="molecule type" value="Genomic_DNA"/>
</dbReference>
<feature type="compositionally biased region" description="Basic and acidic residues" evidence="1">
    <location>
        <begin position="59"/>
        <end position="70"/>
    </location>
</feature>
<dbReference type="Proteomes" id="UP001307889">
    <property type="component" value="Chromosome 2"/>
</dbReference>
<feature type="region of interest" description="Disordered" evidence="1">
    <location>
        <begin position="1"/>
        <end position="324"/>
    </location>
</feature>
<feature type="compositionally biased region" description="Basic and acidic residues" evidence="1">
    <location>
        <begin position="119"/>
        <end position="142"/>
    </location>
</feature>
<protein>
    <submittedName>
        <fullName evidence="2">Uncharacterized protein</fullName>
    </submittedName>
</protein>
<keyword evidence="3" id="KW-1185">Reference proteome</keyword>
<feature type="compositionally biased region" description="Basic and acidic residues" evidence="1">
    <location>
        <begin position="11"/>
        <end position="30"/>
    </location>
</feature>
<sequence length="324" mass="36755">MTFVVFNDDESFNHDEPSSSTDAAKERSVIDNENEEEPTADRPVKNGINPEKSSQPVNEPRESTKKDHPIKNSQKPKAKKSSRDQIESTARRNLRKPLTKSDQSGEKTPKNKRPSKRPFPKEVSKRFESDSKKTKEEREEKTVSVIAKVKSTNSGRQLRKRKLESDTESQNRNSPLAKNGQKKRKRIGMKSVKKNVKSKLSHRDEDQKGPSSKTQGTGGPQNEKRRNPKKCHSDKTSGIQHDESVPDTSDVGCFKWFRNGSTSKSPSMKKKTVHITVPRPATKVKNPEQGKSPRSSPLLLRKSSRKIRPTKRFEKSFEMSTNVN</sequence>
<feature type="compositionally biased region" description="Basic residues" evidence="1">
    <location>
        <begin position="180"/>
        <end position="200"/>
    </location>
</feature>
<reference evidence="2 3" key="1">
    <citation type="submission" date="2023-09" db="EMBL/GenBank/DDBJ databases">
        <title>Nesidiocoris tenuis whole genome shotgun sequence.</title>
        <authorList>
            <person name="Shibata T."/>
            <person name="Shimoda M."/>
            <person name="Kobayashi T."/>
            <person name="Uehara T."/>
        </authorList>
    </citation>
    <scope>NUCLEOTIDE SEQUENCE [LARGE SCALE GENOMIC DNA]</scope>
    <source>
        <strain evidence="2 3">Japan</strain>
    </source>
</reference>
<feature type="compositionally biased region" description="Basic and acidic residues" evidence="1">
    <location>
        <begin position="81"/>
        <end position="90"/>
    </location>
</feature>